<dbReference type="NCBIfam" id="TIGR04183">
    <property type="entry name" value="Por_Secre_tail"/>
    <property type="match status" value="1"/>
</dbReference>
<dbReference type="OrthoDB" id="1488710at2"/>
<dbReference type="InterPro" id="IPR026444">
    <property type="entry name" value="Secre_tail"/>
</dbReference>
<proteinExistence type="predicted"/>
<feature type="domain" description="Secretion system C-terminal sorting" evidence="5">
    <location>
        <begin position="985"/>
        <end position="1059"/>
    </location>
</feature>
<feature type="compositionally biased region" description="Low complexity" evidence="2">
    <location>
        <begin position="155"/>
        <end position="166"/>
    </location>
</feature>
<dbReference type="InterPro" id="IPR005181">
    <property type="entry name" value="SASA"/>
</dbReference>
<evidence type="ECO:0000313" key="6">
    <source>
        <dbReference type="EMBL" id="TKT93929.1"/>
    </source>
</evidence>
<evidence type="ECO:0000256" key="3">
    <source>
        <dbReference type="SAM" id="SignalP"/>
    </source>
</evidence>
<keyword evidence="7" id="KW-1185">Reference proteome</keyword>
<feature type="region of interest" description="Disordered" evidence="2">
    <location>
        <begin position="131"/>
        <end position="168"/>
    </location>
</feature>
<dbReference type="Pfam" id="PF03629">
    <property type="entry name" value="SASA"/>
    <property type="match status" value="1"/>
</dbReference>
<evidence type="ECO:0000313" key="7">
    <source>
        <dbReference type="Proteomes" id="UP000304900"/>
    </source>
</evidence>
<evidence type="ECO:0000256" key="1">
    <source>
        <dbReference type="ARBA" id="ARBA00022801"/>
    </source>
</evidence>
<organism evidence="6 7">
    <name type="scientific">Dyadobacter frigoris</name>
    <dbReference type="NCBI Taxonomy" id="2576211"/>
    <lineage>
        <taxon>Bacteria</taxon>
        <taxon>Pseudomonadati</taxon>
        <taxon>Bacteroidota</taxon>
        <taxon>Cytophagia</taxon>
        <taxon>Cytophagales</taxon>
        <taxon>Spirosomataceae</taxon>
        <taxon>Dyadobacter</taxon>
    </lineage>
</organism>
<dbReference type="RefSeq" id="WP_137338219.1">
    <property type="nucleotide sequence ID" value="NZ_BSQH01000001.1"/>
</dbReference>
<gene>
    <name evidence="6" type="ORF">FDK13_01585</name>
</gene>
<dbReference type="Gene3D" id="3.40.50.1110">
    <property type="entry name" value="SGNH hydrolase"/>
    <property type="match status" value="1"/>
</dbReference>
<protein>
    <submittedName>
        <fullName evidence="6">T9SS type A sorting domain-containing protein</fullName>
    </submittedName>
</protein>
<evidence type="ECO:0000256" key="2">
    <source>
        <dbReference type="SAM" id="MobiDB-lite"/>
    </source>
</evidence>
<dbReference type="AlphaFoldDB" id="A0A4U6D8X0"/>
<dbReference type="InterPro" id="IPR036514">
    <property type="entry name" value="SGNH_hydro_sf"/>
</dbReference>
<feature type="signal peptide" evidence="3">
    <location>
        <begin position="1"/>
        <end position="24"/>
    </location>
</feature>
<sequence>MKHFLQFFFCLGIIAGLTSFKAAAQISIDYPSSRAIFQRDKDNSATIYIAGSYTQIIDRVEARLTAINGGSSTNWKTIQSNLQGGVFSGSLDATGGWYQLEIRGWNGNQLVNGTPLDRVGVGEVFMVSGQSNAGQINPEDSKGSSGPGASDDRVNCVNTNNANNSNTDLDYPQFSHLNSDSYIAPRGNFAWSWGKLGDLLASRLGVPILFYNSAWTGSAMKNWRESINGTAYNIYNGAPYPVNGTPYGNLRSVMQTYVPITGIRAVLWLQGEAEAFAGTSVSSYVSDLTKVIETSRNESGKSLAWMVSLTSYSNSTGIYQNAVNGQKQVISSVPNVFMGPNTDVIQIPRDGGADGVHFTGNGLVQLADAWNAQLNDAFFSNSTPFKGISPLTISASCVGNGSLNLAVNTSGYSSLRWNNGQSAGNIQVGNGTYRAQARDGNGNIIFSPEVRINDNIQPAQPIITLEGSNPVCKGNTAVLIANTSTNIQWNTGATSDRINITTAGEYSVTTRNAYGCQATSAKIAVNVLTSPLPDKPSISAASALTFCDGGSVSLKSSSNVKSIWSNGSNDASVSIKTSGEYRVKAQDNFGCLSPDSDPVTVKVNALPAKPVISLNRSPLLCEGENITMTSSYDSGNTWNTNSTSKSINVNISGIFSLKQKDANGCESASDPVTTKVNPLPATPTIASLRPTTFCDRDYTTLRGSESFAYQWSNGATNREVEIRNSGNYTLSAKDDNGCLSPPTPAIRVVVNPLPPKPAITPSGPTTFCADASINLTANDAAKYVWSTGASTKMITTSTSGDYSVKTINEFSCFSDPSDGVRIQVLALPPAPLVQASGPTSFCDGDAVTLRASNGASFFWNNGTANSALTVSKSGSYAARVKDNQGCFSPYSPAVLVDVKPLPSKPEIRQVGTYTLLAENNINDGNHVWQFNGANLTENGATLKAIETGQYVVNNTVIYSPVLTCFSAFSDPFVFTMDASGEEVSVYPNPSDNGSFTIETIANIKNATVQIYDLNGRLIRTFPAHNFDERKLINLAPLANGTYILSISAANYKKAKKIMINQ</sequence>
<evidence type="ECO:0000259" key="5">
    <source>
        <dbReference type="Pfam" id="PF18962"/>
    </source>
</evidence>
<reference evidence="6 7" key="1">
    <citation type="submission" date="2019-05" db="EMBL/GenBank/DDBJ databases">
        <title>Dyadobacter AR-3-8 sp. nov., isolated from arctic soil.</title>
        <authorList>
            <person name="Chaudhary D.K."/>
        </authorList>
    </citation>
    <scope>NUCLEOTIDE SEQUENCE [LARGE SCALE GENOMIC DNA]</scope>
    <source>
        <strain evidence="6 7">AR-3-8</strain>
    </source>
</reference>
<dbReference type="EMBL" id="SZVO01000001">
    <property type="protein sequence ID" value="TKT93929.1"/>
    <property type="molecule type" value="Genomic_DNA"/>
</dbReference>
<name>A0A4U6D8X0_9BACT</name>
<dbReference type="Pfam" id="PF18962">
    <property type="entry name" value="Por_Secre_tail"/>
    <property type="match status" value="1"/>
</dbReference>
<dbReference type="Proteomes" id="UP000304900">
    <property type="component" value="Unassembled WGS sequence"/>
</dbReference>
<accession>A0A4U6D8X0</accession>
<dbReference type="SUPFAM" id="SSF52266">
    <property type="entry name" value="SGNH hydrolase"/>
    <property type="match status" value="1"/>
</dbReference>
<feature type="chain" id="PRO_5020329431" evidence="3">
    <location>
        <begin position="25"/>
        <end position="1061"/>
    </location>
</feature>
<dbReference type="GO" id="GO:0016788">
    <property type="term" value="F:hydrolase activity, acting on ester bonds"/>
    <property type="evidence" value="ECO:0007669"/>
    <property type="project" value="UniProtKB-ARBA"/>
</dbReference>
<feature type="domain" description="Sialate O-acetylesterase" evidence="4">
    <location>
        <begin position="123"/>
        <end position="368"/>
    </location>
</feature>
<keyword evidence="1" id="KW-0378">Hydrolase</keyword>
<keyword evidence="3" id="KW-0732">Signal</keyword>
<comment type="caution">
    <text evidence="6">The sequence shown here is derived from an EMBL/GenBank/DDBJ whole genome shotgun (WGS) entry which is preliminary data.</text>
</comment>
<evidence type="ECO:0000259" key="4">
    <source>
        <dbReference type="Pfam" id="PF03629"/>
    </source>
</evidence>